<reference evidence="1" key="1">
    <citation type="submission" date="2014-09" db="EMBL/GenBank/DDBJ databases">
        <authorList>
            <person name="Magalhaes I.L.F."/>
            <person name="Oliveira U."/>
            <person name="Santos F.R."/>
            <person name="Vidigal T.H.D.A."/>
            <person name="Brescovit A.D."/>
            <person name="Santos A.J."/>
        </authorList>
    </citation>
    <scope>NUCLEOTIDE SEQUENCE</scope>
    <source>
        <tissue evidence="1">Shoot tissue taken approximately 20 cm above the soil surface</tissue>
    </source>
</reference>
<organism evidence="1">
    <name type="scientific">Arundo donax</name>
    <name type="common">Giant reed</name>
    <name type="synonym">Donax arundinaceus</name>
    <dbReference type="NCBI Taxonomy" id="35708"/>
    <lineage>
        <taxon>Eukaryota</taxon>
        <taxon>Viridiplantae</taxon>
        <taxon>Streptophyta</taxon>
        <taxon>Embryophyta</taxon>
        <taxon>Tracheophyta</taxon>
        <taxon>Spermatophyta</taxon>
        <taxon>Magnoliopsida</taxon>
        <taxon>Liliopsida</taxon>
        <taxon>Poales</taxon>
        <taxon>Poaceae</taxon>
        <taxon>PACMAD clade</taxon>
        <taxon>Arundinoideae</taxon>
        <taxon>Arundineae</taxon>
        <taxon>Arundo</taxon>
    </lineage>
</organism>
<sequence>MAFREGETFCCWWR</sequence>
<dbReference type="EMBL" id="GBRH01247224">
    <property type="protein sequence ID" value="JAD50671.1"/>
    <property type="molecule type" value="Transcribed_RNA"/>
</dbReference>
<proteinExistence type="predicted"/>
<accession>A0A0A9AHQ3</accession>
<reference evidence="1" key="2">
    <citation type="journal article" date="2015" name="Data Brief">
        <title>Shoot transcriptome of the giant reed, Arundo donax.</title>
        <authorList>
            <person name="Barrero R.A."/>
            <person name="Guerrero F.D."/>
            <person name="Moolhuijzen P."/>
            <person name="Goolsby J.A."/>
            <person name="Tidwell J."/>
            <person name="Bellgard S.E."/>
            <person name="Bellgard M.I."/>
        </authorList>
    </citation>
    <scope>NUCLEOTIDE SEQUENCE</scope>
    <source>
        <tissue evidence="1">Shoot tissue taken approximately 20 cm above the soil surface</tissue>
    </source>
</reference>
<protein>
    <submittedName>
        <fullName evidence="1">Uncharacterized protein</fullName>
    </submittedName>
</protein>
<name>A0A0A9AHQ3_ARUDO</name>
<evidence type="ECO:0000313" key="1">
    <source>
        <dbReference type="EMBL" id="JAD50671.1"/>
    </source>
</evidence>